<protein>
    <recommendedName>
        <fullName evidence="2">RPN1 N-terminal domain-containing protein</fullName>
    </recommendedName>
</protein>
<keyword evidence="1" id="KW-0812">Transmembrane</keyword>
<gene>
    <name evidence="3" type="ORF">ANE_LOCUS10160</name>
</gene>
<dbReference type="Pfam" id="PF17781">
    <property type="entry name" value="RPN1_RPN2_N"/>
    <property type="match status" value="1"/>
</dbReference>
<evidence type="ECO:0000259" key="2">
    <source>
        <dbReference type="Pfam" id="PF17781"/>
    </source>
</evidence>
<comment type="caution">
    <text evidence="3">The sequence shown here is derived from an EMBL/GenBank/DDBJ whole genome shotgun (WGS) entry which is preliminary data.</text>
</comment>
<reference evidence="3" key="1">
    <citation type="submission" date="2019-07" db="EMBL/GenBank/DDBJ databases">
        <authorList>
            <person name="Dittberner H."/>
        </authorList>
    </citation>
    <scope>NUCLEOTIDE SEQUENCE [LARGE SCALE GENOMIC DNA]</scope>
</reference>
<dbReference type="Proteomes" id="UP000489600">
    <property type="component" value="Unassembled WGS sequence"/>
</dbReference>
<proteinExistence type="predicted"/>
<feature type="domain" description="RPN1 N-terminal" evidence="2">
    <location>
        <begin position="1"/>
        <end position="30"/>
    </location>
</feature>
<sequence length="65" mass="7300">MDVEDLDLLLEHVDKANFKRTCNYLTSAAKPVILVFYCGCSMIVLVMLTKEQAREKFLGLCGSTL</sequence>
<keyword evidence="4" id="KW-1185">Reference proteome</keyword>
<keyword evidence="1" id="KW-0472">Membrane</keyword>
<name>A0A565BEW2_9BRAS</name>
<evidence type="ECO:0000256" key="1">
    <source>
        <dbReference type="SAM" id="Phobius"/>
    </source>
</evidence>
<dbReference type="InterPro" id="IPR040892">
    <property type="entry name" value="RPN1_N"/>
</dbReference>
<evidence type="ECO:0000313" key="3">
    <source>
        <dbReference type="EMBL" id="VVA99715.1"/>
    </source>
</evidence>
<accession>A0A565BEW2</accession>
<feature type="transmembrane region" description="Helical" evidence="1">
    <location>
        <begin position="28"/>
        <end position="48"/>
    </location>
</feature>
<dbReference type="EMBL" id="CABITT030000003">
    <property type="protein sequence ID" value="VVA99715.1"/>
    <property type="molecule type" value="Genomic_DNA"/>
</dbReference>
<dbReference type="AlphaFoldDB" id="A0A565BEW2"/>
<keyword evidence="1" id="KW-1133">Transmembrane helix</keyword>
<organism evidence="3 4">
    <name type="scientific">Arabis nemorensis</name>
    <dbReference type="NCBI Taxonomy" id="586526"/>
    <lineage>
        <taxon>Eukaryota</taxon>
        <taxon>Viridiplantae</taxon>
        <taxon>Streptophyta</taxon>
        <taxon>Embryophyta</taxon>
        <taxon>Tracheophyta</taxon>
        <taxon>Spermatophyta</taxon>
        <taxon>Magnoliopsida</taxon>
        <taxon>eudicotyledons</taxon>
        <taxon>Gunneridae</taxon>
        <taxon>Pentapetalae</taxon>
        <taxon>rosids</taxon>
        <taxon>malvids</taxon>
        <taxon>Brassicales</taxon>
        <taxon>Brassicaceae</taxon>
        <taxon>Arabideae</taxon>
        <taxon>Arabis</taxon>
    </lineage>
</organism>
<evidence type="ECO:0000313" key="4">
    <source>
        <dbReference type="Proteomes" id="UP000489600"/>
    </source>
</evidence>